<feature type="transmembrane region" description="Helical" evidence="1">
    <location>
        <begin position="95"/>
        <end position="126"/>
    </location>
</feature>
<dbReference type="CDD" id="cd21809">
    <property type="entry name" value="ABC-2_lan_permease-like"/>
    <property type="match status" value="1"/>
</dbReference>
<gene>
    <name evidence="2" type="ORF">SAMN02745136_04956</name>
</gene>
<keyword evidence="1" id="KW-0472">Membrane</keyword>
<protein>
    <recommendedName>
        <fullName evidence="4">ABC-2 family transporter protein</fullName>
    </recommendedName>
</protein>
<keyword evidence="1" id="KW-0812">Transmembrane</keyword>
<feature type="transmembrane region" description="Helical" evidence="1">
    <location>
        <begin position="210"/>
        <end position="231"/>
    </location>
</feature>
<dbReference type="OrthoDB" id="3190532at2"/>
<feature type="transmembrane region" description="Helical" evidence="1">
    <location>
        <begin position="52"/>
        <end position="74"/>
    </location>
</feature>
<dbReference type="EMBL" id="FRAC01000034">
    <property type="protein sequence ID" value="SHL46854.1"/>
    <property type="molecule type" value="Genomic_DNA"/>
</dbReference>
<evidence type="ECO:0000256" key="1">
    <source>
        <dbReference type="SAM" id="Phobius"/>
    </source>
</evidence>
<feature type="transmembrane region" description="Helical" evidence="1">
    <location>
        <begin position="132"/>
        <end position="156"/>
    </location>
</feature>
<dbReference type="RefSeq" id="WP_073279874.1">
    <property type="nucleotide sequence ID" value="NZ_FRAC01000034.1"/>
</dbReference>
<reference evidence="2 3" key="1">
    <citation type="submission" date="2016-11" db="EMBL/GenBank/DDBJ databases">
        <authorList>
            <person name="Jaros S."/>
            <person name="Januszkiewicz K."/>
            <person name="Wedrychowicz H."/>
        </authorList>
    </citation>
    <scope>NUCLEOTIDE SEQUENCE [LARGE SCALE GENOMIC DNA]</scope>
    <source>
        <strain evidence="2 3">DSM 15929</strain>
    </source>
</reference>
<organism evidence="2 3">
    <name type="scientific">Anaerocolumna jejuensis DSM 15929</name>
    <dbReference type="NCBI Taxonomy" id="1121322"/>
    <lineage>
        <taxon>Bacteria</taxon>
        <taxon>Bacillati</taxon>
        <taxon>Bacillota</taxon>
        <taxon>Clostridia</taxon>
        <taxon>Lachnospirales</taxon>
        <taxon>Lachnospiraceae</taxon>
        <taxon>Anaerocolumna</taxon>
    </lineage>
</organism>
<accession>A0A1M7AVW3</accession>
<sequence length="235" mass="26420">MINGMLSAEFLKMKKICLWIPVISAVILLLFTCMEWYLYFRQGEAGVYTGLNVVYLFLSFTMLLTISLLCSVFFETEHQAQGMKMIFSMPVSRRAFYFIKALWVIILMLICCSLILLGASLIWIVYTNERLPFLFLTKQVFGCFAASLPVLGIQLFLSARFANQTFPLAAGAIGAISSLFLARFGTKLLYVLPWAYPSMASPFIKGYTNWIILGAALGLIILLLGSIRFGAMEMK</sequence>
<evidence type="ECO:0008006" key="4">
    <source>
        <dbReference type="Google" id="ProtNLM"/>
    </source>
</evidence>
<name>A0A1M7AVW3_9FIRM</name>
<dbReference type="Pfam" id="PF12730">
    <property type="entry name" value="ABC2_membrane_4"/>
    <property type="match status" value="1"/>
</dbReference>
<keyword evidence="3" id="KW-1185">Reference proteome</keyword>
<evidence type="ECO:0000313" key="2">
    <source>
        <dbReference type="EMBL" id="SHL46854.1"/>
    </source>
</evidence>
<feature type="transmembrane region" description="Helical" evidence="1">
    <location>
        <begin position="16"/>
        <end position="40"/>
    </location>
</feature>
<dbReference type="Proteomes" id="UP000184386">
    <property type="component" value="Unassembled WGS sequence"/>
</dbReference>
<evidence type="ECO:0000313" key="3">
    <source>
        <dbReference type="Proteomes" id="UP000184386"/>
    </source>
</evidence>
<feature type="transmembrane region" description="Helical" evidence="1">
    <location>
        <begin position="168"/>
        <end position="190"/>
    </location>
</feature>
<dbReference type="AlphaFoldDB" id="A0A1M7AVW3"/>
<proteinExistence type="predicted"/>
<keyword evidence="1" id="KW-1133">Transmembrane helix</keyword>
<dbReference type="STRING" id="1121322.SAMN02745136_04956"/>